<evidence type="ECO:0000313" key="2">
    <source>
        <dbReference type="EMBL" id="RQM21601.1"/>
    </source>
</evidence>
<reference evidence="2" key="1">
    <citation type="submission" date="2018-07" db="EMBL/GenBank/DDBJ databases">
        <title>Annotation of Aphanomyces astaci genome assembly.</title>
        <authorList>
            <person name="Studholme D.J."/>
        </authorList>
    </citation>
    <scope>NUCLEOTIDE SEQUENCE [LARGE SCALE GENOMIC DNA]</scope>
    <source>
        <strain evidence="2">Pc</strain>
    </source>
</reference>
<evidence type="ECO:0000256" key="1">
    <source>
        <dbReference type="SAM" id="MobiDB-lite"/>
    </source>
</evidence>
<keyword evidence="3" id="KW-1185">Reference proteome</keyword>
<name>A0A425CX75_APHAT</name>
<protein>
    <submittedName>
        <fullName evidence="2">Uncharacterized protein</fullName>
    </submittedName>
</protein>
<gene>
    <name evidence="2" type="ORF">B5M09_006797</name>
</gene>
<feature type="region of interest" description="Disordered" evidence="1">
    <location>
        <begin position="93"/>
        <end position="114"/>
    </location>
</feature>
<proteinExistence type="predicted"/>
<feature type="compositionally biased region" description="Polar residues" evidence="1">
    <location>
        <begin position="100"/>
        <end position="114"/>
    </location>
</feature>
<dbReference type="VEuPathDB" id="FungiDB:H257_10885"/>
<sequence>MAASAGRGDGAEVAFVVKLIQADLISADETVSRPALEAWWGRRPFSGTTSIVDTWVANGWIEELKPVSLCASIQPSYTLRLSVPAVRELLAVQPPRTADNGDSSLKSPDDGMSTQSKVYTTDALALFDATFPSLGASAKKSFLKLHDPSVILYATMGLQLVVHGASTVATFSRDMKAMGVDAQTRTIVTNYLAKSPMLPSSSSSARLQPAPHPRS</sequence>
<dbReference type="EMBL" id="MZMZ02003450">
    <property type="protein sequence ID" value="RQM21601.1"/>
    <property type="molecule type" value="Genomic_DNA"/>
</dbReference>
<dbReference type="Proteomes" id="UP000284702">
    <property type="component" value="Unassembled WGS sequence"/>
</dbReference>
<accession>A0A425CX75</accession>
<evidence type="ECO:0000313" key="3">
    <source>
        <dbReference type="Proteomes" id="UP000284702"/>
    </source>
</evidence>
<dbReference type="AlphaFoldDB" id="A0A425CX75"/>
<organism evidence="2 3">
    <name type="scientific">Aphanomyces astaci</name>
    <name type="common">Crayfish plague agent</name>
    <dbReference type="NCBI Taxonomy" id="112090"/>
    <lineage>
        <taxon>Eukaryota</taxon>
        <taxon>Sar</taxon>
        <taxon>Stramenopiles</taxon>
        <taxon>Oomycota</taxon>
        <taxon>Saprolegniomycetes</taxon>
        <taxon>Saprolegniales</taxon>
        <taxon>Verrucalvaceae</taxon>
        <taxon>Aphanomyces</taxon>
    </lineage>
</organism>
<comment type="caution">
    <text evidence="2">The sequence shown here is derived from an EMBL/GenBank/DDBJ whole genome shotgun (WGS) entry which is preliminary data.</text>
</comment>